<feature type="compositionally biased region" description="Low complexity" evidence="1">
    <location>
        <begin position="35"/>
        <end position="46"/>
    </location>
</feature>
<protein>
    <submittedName>
        <fullName evidence="2">Uncharacterized protein</fullName>
    </submittedName>
</protein>
<keyword evidence="3" id="KW-1185">Reference proteome</keyword>
<proteinExistence type="predicted"/>
<name>A0AA35L0W4_9SAUR</name>
<accession>A0AA35L0W4</accession>
<evidence type="ECO:0000313" key="2">
    <source>
        <dbReference type="EMBL" id="CAI5787276.1"/>
    </source>
</evidence>
<evidence type="ECO:0000256" key="1">
    <source>
        <dbReference type="SAM" id="MobiDB-lite"/>
    </source>
</evidence>
<reference evidence="2" key="1">
    <citation type="submission" date="2022-12" db="EMBL/GenBank/DDBJ databases">
        <authorList>
            <person name="Alioto T."/>
            <person name="Alioto T."/>
            <person name="Gomez Garrido J."/>
        </authorList>
    </citation>
    <scope>NUCLEOTIDE SEQUENCE</scope>
</reference>
<gene>
    <name evidence="2" type="ORF">PODLI_1B018495</name>
</gene>
<feature type="compositionally biased region" description="Basic and acidic residues" evidence="1">
    <location>
        <begin position="1"/>
        <end position="34"/>
    </location>
</feature>
<dbReference type="EMBL" id="OX395136">
    <property type="protein sequence ID" value="CAI5787276.1"/>
    <property type="molecule type" value="Genomic_DNA"/>
</dbReference>
<evidence type="ECO:0000313" key="3">
    <source>
        <dbReference type="Proteomes" id="UP001178461"/>
    </source>
</evidence>
<sequence>MERQGGREGEKRGRAKERERERRGREKGREKESPGEGAQRSTSFLTRFRRSPDRFHQQLAEPPLAKRFQRTSYCWT</sequence>
<organism evidence="2 3">
    <name type="scientific">Podarcis lilfordi</name>
    <name type="common">Lilford's wall lizard</name>
    <dbReference type="NCBI Taxonomy" id="74358"/>
    <lineage>
        <taxon>Eukaryota</taxon>
        <taxon>Metazoa</taxon>
        <taxon>Chordata</taxon>
        <taxon>Craniata</taxon>
        <taxon>Vertebrata</taxon>
        <taxon>Euteleostomi</taxon>
        <taxon>Lepidosauria</taxon>
        <taxon>Squamata</taxon>
        <taxon>Bifurcata</taxon>
        <taxon>Unidentata</taxon>
        <taxon>Episquamata</taxon>
        <taxon>Laterata</taxon>
        <taxon>Lacertibaenia</taxon>
        <taxon>Lacertidae</taxon>
        <taxon>Podarcis</taxon>
    </lineage>
</organism>
<dbReference type="AlphaFoldDB" id="A0AA35L0W4"/>
<dbReference type="Proteomes" id="UP001178461">
    <property type="component" value="Chromosome 11"/>
</dbReference>
<feature type="region of interest" description="Disordered" evidence="1">
    <location>
        <begin position="1"/>
        <end position="76"/>
    </location>
</feature>